<reference evidence="2" key="1">
    <citation type="submission" date="2021-01" db="EMBL/GenBank/DDBJ databases">
        <title>Whole genome shotgun sequence of Acrocarpospora phusangensis NBRC 108782.</title>
        <authorList>
            <person name="Komaki H."/>
            <person name="Tamura T."/>
        </authorList>
    </citation>
    <scope>NUCLEOTIDE SEQUENCE</scope>
    <source>
        <strain evidence="2">NBRC 108782</strain>
    </source>
</reference>
<proteinExistence type="predicted"/>
<accession>A0A919Q6D6</accession>
<evidence type="ECO:0000313" key="3">
    <source>
        <dbReference type="Proteomes" id="UP000640052"/>
    </source>
</evidence>
<feature type="compositionally biased region" description="Acidic residues" evidence="1">
    <location>
        <begin position="20"/>
        <end position="43"/>
    </location>
</feature>
<dbReference type="AlphaFoldDB" id="A0A919Q6D6"/>
<gene>
    <name evidence="2" type="ORF">Aph01nite_13010</name>
</gene>
<dbReference type="RefSeq" id="WP_275418656.1">
    <property type="nucleotide sequence ID" value="NZ_BOOA01000007.1"/>
</dbReference>
<name>A0A919Q6D6_9ACTN</name>
<feature type="region of interest" description="Disordered" evidence="1">
    <location>
        <begin position="1"/>
        <end position="43"/>
    </location>
</feature>
<keyword evidence="3" id="KW-1185">Reference proteome</keyword>
<protein>
    <submittedName>
        <fullName evidence="2">Uncharacterized protein</fullName>
    </submittedName>
</protein>
<organism evidence="2 3">
    <name type="scientific">Acrocarpospora phusangensis</name>
    <dbReference type="NCBI Taxonomy" id="1070424"/>
    <lineage>
        <taxon>Bacteria</taxon>
        <taxon>Bacillati</taxon>
        <taxon>Actinomycetota</taxon>
        <taxon>Actinomycetes</taxon>
        <taxon>Streptosporangiales</taxon>
        <taxon>Streptosporangiaceae</taxon>
        <taxon>Acrocarpospora</taxon>
    </lineage>
</organism>
<comment type="caution">
    <text evidence="2">The sequence shown here is derived from an EMBL/GenBank/DDBJ whole genome shotgun (WGS) entry which is preliminary data.</text>
</comment>
<dbReference type="EMBL" id="BOOA01000007">
    <property type="protein sequence ID" value="GIH22991.1"/>
    <property type="molecule type" value="Genomic_DNA"/>
</dbReference>
<evidence type="ECO:0000313" key="2">
    <source>
        <dbReference type="EMBL" id="GIH22991.1"/>
    </source>
</evidence>
<sequence length="43" mass="4773">MSEPMPVQPALRALPRPEDGEQDVTQDPTDVFESEVDDGEESE</sequence>
<evidence type="ECO:0000256" key="1">
    <source>
        <dbReference type="SAM" id="MobiDB-lite"/>
    </source>
</evidence>
<dbReference type="Proteomes" id="UP000640052">
    <property type="component" value="Unassembled WGS sequence"/>
</dbReference>